<dbReference type="GO" id="GO:0046872">
    <property type="term" value="F:metal ion binding"/>
    <property type="evidence" value="ECO:0007669"/>
    <property type="project" value="UniProtKB-KW"/>
</dbReference>
<dbReference type="OMA" id="HTIPESP"/>
<dbReference type="PANTHER" id="PTHR24092:SF78">
    <property type="entry name" value="PHOSPHOLIPID-TRANSPORTING ATPASE IK"/>
    <property type="match status" value="1"/>
</dbReference>
<dbReference type="GeneTree" id="ENSGT00940000160463"/>
<dbReference type="Ensembl" id="ENSMLUT00000023536.1">
    <property type="protein sequence ID" value="ENSMLUP00000018174.1"/>
    <property type="gene ID" value="ENSMLUG00000028280.1"/>
</dbReference>
<dbReference type="GO" id="GO:0005886">
    <property type="term" value="C:plasma membrane"/>
    <property type="evidence" value="ECO:0007669"/>
    <property type="project" value="TreeGrafter"/>
</dbReference>
<dbReference type="PANTHER" id="PTHR24092">
    <property type="entry name" value="PROBABLE PHOSPHOLIPID-TRANSPORTING ATPASE"/>
    <property type="match status" value="1"/>
</dbReference>
<evidence type="ECO:0000256" key="3">
    <source>
        <dbReference type="ARBA" id="ARBA00022842"/>
    </source>
</evidence>
<dbReference type="HOGENOM" id="CLU_037524_0_0_1"/>
<evidence type="ECO:0000259" key="6">
    <source>
        <dbReference type="Pfam" id="PF16212"/>
    </source>
</evidence>
<feature type="compositionally biased region" description="Basic residues" evidence="4">
    <location>
        <begin position="265"/>
        <end position="280"/>
    </location>
</feature>
<evidence type="ECO:0000313" key="8">
    <source>
        <dbReference type="Proteomes" id="UP000001074"/>
    </source>
</evidence>
<dbReference type="GO" id="GO:0045332">
    <property type="term" value="P:phospholipid translocation"/>
    <property type="evidence" value="ECO:0007669"/>
    <property type="project" value="TreeGrafter"/>
</dbReference>
<reference evidence="7" key="2">
    <citation type="submission" date="2025-08" db="UniProtKB">
        <authorList>
            <consortium name="Ensembl"/>
        </authorList>
    </citation>
    <scope>IDENTIFICATION</scope>
</reference>
<feature type="region of interest" description="Disordered" evidence="4">
    <location>
        <begin position="242"/>
        <end position="292"/>
    </location>
</feature>
<dbReference type="AlphaFoldDB" id="G1Q391"/>
<dbReference type="STRING" id="59463.ENSMLUP00000018174"/>
<dbReference type="GO" id="GO:0005802">
    <property type="term" value="C:trans-Golgi network"/>
    <property type="evidence" value="ECO:0007669"/>
    <property type="project" value="TreeGrafter"/>
</dbReference>
<evidence type="ECO:0000256" key="2">
    <source>
        <dbReference type="ARBA" id="ARBA00022723"/>
    </source>
</evidence>
<dbReference type="Pfam" id="PF16212">
    <property type="entry name" value="PhoLip_ATPase_C"/>
    <property type="match status" value="1"/>
</dbReference>
<dbReference type="GO" id="GO:0140326">
    <property type="term" value="F:ATPase-coupled intramembrane lipid transporter activity"/>
    <property type="evidence" value="ECO:0007669"/>
    <property type="project" value="TreeGrafter"/>
</dbReference>
<evidence type="ECO:0000256" key="5">
    <source>
        <dbReference type="SAM" id="Phobius"/>
    </source>
</evidence>
<feature type="transmembrane region" description="Helical" evidence="5">
    <location>
        <begin position="118"/>
        <end position="144"/>
    </location>
</feature>
<evidence type="ECO:0000256" key="4">
    <source>
        <dbReference type="SAM" id="MobiDB-lite"/>
    </source>
</evidence>
<feature type="transmembrane region" description="Helical" evidence="5">
    <location>
        <begin position="6"/>
        <end position="26"/>
    </location>
</feature>
<dbReference type="EMBL" id="AAPE02068091">
    <property type="status" value="NOT_ANNOTATED_CDS"/>
    <property type="molecule type" value="Genomic_DNA"/>
</dbReference>
<keyword evidence="5" id="KW-0472">Membrane</keyword>
<reference evidence="7 8" key="1">
    <citation type="journal article" date="2011" name="Nature">
        <title>A high-resolution map of human evolutionary constraint using 29 mammals.</title>
        <authorList>
            <person name="Lindblad-Toh K."/>
            <person name="Garber M."/>
            <person name="Zuk O."/>
            <person name="Lin M.F."/>
            <person name="Parker B.J."/>
            <person name="Washietl S."/>
            <person name="Kheradpour P."/>
            <person name="Ernst J."/>
            <person name="Jordan G."/>
            <person name="Mauceli E."/>
            <person name="Ward L.D."/>
            <person name="Lowe C.B."/>
            <person name="Holloway A.K."/>
            <person name="Clamp M."/>
            <person name="Gnerre S."/>
            <person name="Alfoldi J."/>
            <person name="Beal K."/>
            <person name="Chang J."/>
            <person name="Clawson H."/>
            <person name="Cuff J."/>
            <person name="Di Palma F."/>
            <person name="Fitzgerald S."/>
            <person name="Flicek P."/>
            <person name="Guttman M."/>
            <person name="Hubisz M.J."/>
            <person name="Jaffe D.B."/>
            <person name="Jungreis I."/>
            <person name="Kent W.J."/>
            <person name="Kostka D."/>
            <person name="Lara M."/>
            <person name="Martins A.L."/>
            <person name="Massingham T."/>
            <person name="Moltke I."/>
            <person name="Raney B.J."/>
            <person name="Rasmussen M.D."/>
            <person name="Robinson J."/>
            <person name="Stark A."/>
            <person name="Vilella A.J."/>
            <person name="Wen J."/>
            <person name="Xie X."/>
            <person name="Zody M.C."/>
            <person name="Baldwin J."/>
            <person name="Bloom T."/>
            <person name="Chin C.W."/>
            <person name="Heiman D."/>
            <person name="Nicol R."/>
            <person name="Nusbaum C."/>
            <person name="Young S."/>
            <person name="Wilkinson J."/>
            <person name="Worley K.C."/>
            <person name="Kovar C.L."/>
            <person name="Muzny D.M."/>
            <person name="Gibbs R.A."/>
            <person name="Cree A."/>
            <person name="Dihn H.H."/>
            <person name="Fowler G."/>
            <person name="Jhangiani S."/>
            <person name="Joshi V."/>
            <person name="Lee S."/>
            <person name="Lewis L.R."/>
            <person name="Nazareth L.V."/>
            <person name="Okwuonu G."/>
            <person name="Santibanez J."/>
            <person name="Warren W.C."/>
            <person name="Mardis E.R."/>
            <person name="Weinstock G.M."/>
            <person name="Wilson R.K."/>
            <person name="Delehaunty K."/>
            <person name="Dooling D."/>
            <person name="Fronik C."/>
            <person name="Fulton L."/>
            <person name="Fulton B."/>
            <person name="Graves T."/>
            <person name="Minx P."/>
            <person name="Sodergren E."/>
            <person name="Birney E."/>
            <person name="Margulies E.H."/>
            <person name="Herrero J."/>
            <person name="Green E.D."/>
            <person name="Haussler D."/>
            <person name="Siepel A."/>
            <person name="Goldman N."/>
            <person name="Pollard K.S."/>
            <person name="Pedersen J.S."/>
            <person name="Lander E.S."/>
            <person name="Kellis M."/>
        </authorList>
    </citation>
    <scope>NUCLEOTIDE SEQUENCE [LARGE SCALE GENOMIC DNA]</scope>
</reference>
<dbReference type="InParanoid" id="G1Q391"/>
<dbReference type="GO" id="GO:0007030">
    <property type="term" value="P:Golgi organization"/>
    <property type="evidence" value="ECO:0007669"/>
    <property type="project" value="TreeGrafter"/>
</dbReference>
<sequence>PLYEGWFLVLFNLLYTSLPVLYIGLFEQDVSAERSLELPRLYIAGQKDELFNYWVFLQAIAHGMATSLVNFFMTLCISQDTAGPLSDYQSFAVVVALSGLLSITMEVILIIRYWTVLAVLAIFLSICFYTVTTWASQSFWLFTISPKTFPFLYADRNVLSHPSTLLVVLLNVSLNSLPRLALPVIYQALKKPHSKVRVAGEKAEEITAEPLPYLCRQSRARRSSYAFSHREGYADLITQGTSFRRSPGVNSNTRAGHTIPESPSHQKKMPFLGRKRHPHCGKVSSQDTQPAS</sequence>
<proteinExistence type="predicted"/>
<organism evidence="7 8">
    <name type="scientific">Myotis lucifugus</name>
    <name type="common">Little brown bat</name>
    <dbReference type="NCBI Taxonomy" id="59463"/>
    <lineage>
        <taxon>Eukaryota</taxon>
        <taxon>Metazoa</taxon>
        <taxon>Chordata</taxon>
        <taxon>Craniata</taxon>
        <taxon>Vertebrata</taxon>
        <taxon>Euteleostomi</taxon>
        <taxon>Mammalia</taxon>
        <taxon>Eutheria</taxon>
        <taxon>Laurasiatheria</taxon>
        <taxon>Chiroptera</taxon>
        <taxon>Yangochiroptera</taxon>
        <taxon>Vespertilionidae</taxon>
        <taxon>Myotis</taxon>
    </lineage>
</organism>
<feature type="transmembrane region" description="Helical" evidence="5">
    <location>
        <begin position="50"/>
        <end position="71"/>
    </location>
</feature>
<protein>
    <recommendedName>
        <fullName evidence="6">P-type ATPase C-terminal domain-containing protein</fullName>
    </recommendedName>
</protein>
<comment type="subcellular location">
    <subcellularLocation>
        <location evidence="1">Membrane</location>
        <topology evidence="1">Multi-pass membrane protein</topology>
    </subcellularLocation>
</comment>
<dbReference type="SUPFAM" id="SSF81665">
    <property type="entry name" value="Calcium ATPase, transmembrane domain M"/>
    <property type="match status" value="1"/>
</dbReference>
<name>G1Q391_MYOLU</name>
<dbReference type="InterPro" id="IPR023298">
    <property type="entry name" value="ATPase_P-typ_TM_dom_sf"/>
</dbReference>
<feature type="transmembrane region" description="Helical" evidence="5">
    <location>
        <begin position="91"/>
        <end position="111"/>
    </location>
</feature>
<feature type="compositionally biased region" description="Polar residues" evidence="4">
    <location>
        <begin position="283"/>
        <end position="292"/>
    </location>
</feature>
<evidence type="ECO:0000256" key="1">
    <source>
        <dbReference type="ARBA" id="ARBA00004141"/>
    </source>
</evidence>
<dbReference type="InterPro" id="IPR032630">
    <property type="entry name" value="P_typ_ATPase_c"/>
</dbReference>
<dbReference type="eggNOG" id="KOG0206">
    <property type="taxonomic scope" value="Eukaryota"/>
</dbReference>
<keyword evidence="5" id="KW-1133">Transmembrane helix</keyword>
<reference evidence="7" key="3">
    <citation type="submission" date="2025-09" db="UniProtKB">
        <authorList>
            <consortium name="Ensembl"/>
        </authorList>
    </citation>
    <scope>IDENTIFICATION</scope>
</reference>
<dbReference type="Proteomes" id="UP000001074">
    <property type="component" value="Unassembled WGS sequence"/>
</dbReference>
<keyword evidence="5" id="KW-0812">Transmembrane</keyword>
<accession>G1Q391</accession>
<evidence type="ECO:0000313" key="7">
    <source>
        <dbReference type="Ensembl" id="ENSMLUP00000018174.1"/>
    </source>
</evidence>
<feature type="domain" description="P-type ATPase C-terminal" evidence="6">
    <location>
        <begin position="2"/>
        <end position="189"/>
    </location>
</feature>
<keyword evidence="8" id="KW-1185">Reference proteome</keyword>
<keyword evidence="3" id="KW-0460">Magnesium</keyword>
<keyword evidence="2" id="KW-0479">Metal-binding</keyword>
<feature type="compositionally biased region" description="Polar residues" evidence="4">
    <location>
        <begin position="242"/>
        <end position="255"/>
    </location>
</feature>